<proteinExistence type="predicted"/>
<organism evidence="1 2">
    <name type="scientific">Erysiphe neolycopersici</name>
    <dbReference type="NCBI Taxonomy" id="212602"/>
    <lineage>
        <taxon>Eukaryota</taxon>
        <taxon>Fungi</taxon>
        <taxon>Dikarya</taxon>
        <taxon>Ascomycota</taxon>
        <taxon>Pezizomycotina</taxon>
        <taxon>Leotiomycetes</taxon>
        <taxon>Erysiphales</taxon>
        <taxon>Erysiphaceae</taxon>
        <taxon>Erysiphe</taxon>
    </lineage>
</organism>
<gene>
    <name evidence="1" type="ORF">OnM2_039083</name>
</gene>
<sequence>MISSVDSTQRPSDQIMKNRLLNFFDTCSDGCYSGSVTVLRNDLLMTFIDCVGSLRKTQKNFELKRSGPTISLVRNVGNSSPQFTVSLDSLPSSSNSSMSYKGVNKKSITLDDVWLLPECTRNSIPVSQLFTKGYRISSSLSSSGISVLSPSNFIMATAVLKNGLFCFNTSASTSDHTLPTSSFFLNPLSDGYSNALISSNFDVNTCRLIHYRFAHVGSHLLKKLNIESFKFPFQDKNKLGDFKKNLSNCDVCCSCKQVEKINRT</sequence>
<dbReference type="Proteomes" id="UP000286134">
    <property type="component" value="Unassembled WGS sequence"/>
</dbReference>
<name>A0A420HW73_9PEZI</name>
<dbReference type="AlphaFoldDB" id="A0A420HW73"/>
<evidence type="ECO:0000313" key="2">
    <source>
        <dbReference type="Proteomes" id="UP000286134"/>
    </source>
</evidence>
<reference evidence="1 2" key="1">
    <citation type="journal article" date="2018" name="BMC Genomics">
        <title>Comparative genome analyses reveal sequence features reflecting distinct modes of host-adaptation between dicot and monocot powdery mildew.</title>
        <authorList>
            <person name="Wu Y."/>
            <person name="Ma X."/>
            <person name="Pan Z."/>
            <person name="Kale S.D."/>
            <person name="Song Y."/>
            <person name="King H."/>
            <person name="Zhang Q."/>
            <person name="Presley C."/>
            <person name="Deng X."/>
            <person name="Wei C.I."/>
            <person name="Xiao S."/>
        </authorList>
    </citation>
    <scope>NUCLEOTIDE SEQUENCE [LARGE SCALE GENOMIC DNA]</scope>
    <source>
        <strain evidence="1">UMSG2</strain>
    </source>
</reference>
<protein>
    <submittedName>
        <fullName evidence="1">Uncharacterized protein</fullName>
    </submittedName>
</protein>
<comment type="caution">
    <text evidence="1">The sequence shown here is derived from an EMBL/GenBank/DDBJ whole genome shotgun (WGS) entry which is preliminary data.</text>
</comment>
<dbReference type="OrthoDB" id="10632635at2759"/>
<keyword evidence="2" id="KW-1185">Reference proteome</keyword>
<dbReference type="EMBL" id="MCFK01003956">
    <property type="protein sequence ID" value="RKF61714.1"/>
    <property type="molecule type" value="Genomic_DNA"/>
</dbReference>
<accession>A0A420HW73</accession>
<evidence type="ECO:0000313" key="1">
    <source>
        <dbReference type="EMBL" id="RKF61714.1"/>
    </source>
</evidence>